<accession>A0AA36J337</accession>
<dbReference type="AlphaFoldDB" id="A0AA36J337"/>
<gene>
    <name evidence="2" type="ORF">EVOR1521_LOCUS22433</name>
</gene>
<evidence type="ECO:0000256" key="1">
    <source>
        <dbReference type="SAM" id="MobiDB-lite"/>
    </source>
</evidence>
<organism evidence="2 3">
    <name type="scientific">Effrenium voratum</name>
    <dbReference type="NCBI Taxonomy" id="2562239"/>
    <lineage>
        <taxon>Eukaryota</taxon>
        <taxon>Sar</taxon>
        <taxon>Alveolata</taxon>
        <taxon>Dinophyceae</taxon>
        <taxon>Suessiales</taxon>
        <taxon>Symbiodiniaceae</taxon>
        <taxon>Effrenium</taxon>
    </lineage>
</organism>
<name>A0AA36J337_9DINO</name>
<dbReference type="Proteomes" id="UP001178507">
    <property type="component" value="Unassembled WGS sequence"/>
</dbReference>
<protein>
    <submittedName>
        <fullName evidence="2">Uncharacterized protein</fullName>
    </submittedName>
</protein>
<feature type="region of interest" description="Disordered" evidence="1">
    <location>
        <begin position="32"/>
        <end position="77"/>
    </location>
</feature>
<evidence type="ECO:0000313" key="2">
    <source>
        <dbReference type="EMBL" id="CAJ1398718.1"/>
    </source>
</evidence>
<feature type="compositionally biased region" description="Basic and acidic residues" evidence="1">
    <location>
        <begin position="100"/>
        <end position="109"/>
    </location>
</feature>
<sequence>MAVMSTSEVQGLSLHLELIQPQEEDLALSSVREFAPPAKQPRPPYVFSQKKGGQSDIVDPAEPVAAAPGTGSQAWEGQGLSLAQRLRQLDLSDEEEEHEDGAFDRRKSLLSESEEPPEAETPSIVVEACQEFVQEADSDTE</sequence>
<keyword evidence="3" id="KW-1185">Reference proteome</keyword>
<comment type="caution">
    <text evidence="2">The sequence shown here is derived from an EMBL/GenBank/DDBJ whole genome shotgun (WGS) entry which is preliminary data.</text>
</comment>
<dbReference type="EMBL" id="CAUJNA010003308">
    <property type="protein sequence ID" value="CAJ1398718.1"/>
    <property type="molecule type" value="Genomic_DNA"/>
</dbReference>
<feature type="region of interest" description="Disordered" evidence="1">
    <location>
        <begin position="90"/>
        <end position="124"/>
    </location>
</feature>
<proteinExistence type="predicted"/>
<reference evidence="2" key="1">
    <citation type="submission" date="2023-08" db="EMBL/GenBank/DDBJ databases">
        <authorList>
            <person name="Chen Y."/>
            <person name="Shah S."/>
            <person name="Dougan E. K."/>
            <person name="Thang M."/>
            <person name="Chan C."/>
        </authorList>
    </citation>
    <scope>NUCLEOTIDE SEQUENCE</scope>
</reference>
<evidence type="ECO:0000313" key="3">
    <source>
        <dbReference type="Proteomes" id="UP001178507"/>
    </source>
</evidence>